<dbReference type="OrthoDB" id="8249012at2759"/>
<dbReference type="SUPFAM" id="SSF51197">
    <property type="entry name" value="Clavaminate synthase-like"/>
    <property type="match status" value="1"/>
</dbReference>
<comment type="caution">
    <text evidence="2">The sequence shown here is derived from an EMBL/GenBank/DDBJ whole genome shotgun (WGS) entry which is preliminary data.</text>
</comment>
<feature type="compositionally biased region" description="Basic residues" evidence="1">
    <location>
        <begin position="51"/>
        <end position="65"/>
    </location>
</feature>
<protein>
    <recommendedName>
        <fullName evidence="4">DUF1479 domain protein</fullName>
    </recommendedName>
</protein>
<gene>
    <name evidence="2" type="ORF">TD95_001658</name>
</gene>
<dbReference type="Proteomes" id="UP000033483">
    <property type="component" value="Unassembled WGS sequence"/>
</dbReference>
<dbReference type="PANTHER" id="PTHR30613:SF1">
    <property type="entry name" value="DUF1479 DOMAIN PROTEIN (AFU_ORTHOLOGUE AFUA_5G09280)"/>
    <property type="match status" value="1"/>
</dbReference>
<accession>A0A0F4ZG24</accession>
<sequence length="601" mass="66117">MPPPVVVLATDAISDSSSVCKPNTLDQCLPNPALTSHQVREKRSPAERLDKHRHIHQQRRANKLKTRQDPGMPGSTRTVPSPALDPPVTSYWGVEPLPLPSRIAHIKQALVNGHEAALRTSWTRLIAALRAEVDHIEGLGMHLIPSIDFADMHNANQAGRFGDALKRYGVAVVRGVIARDEAEAGVAATLEYALGKTARATLSDPTCYDLFWSPAQIRMRAHPRVLAAQRFMMGLWETPEEAQLVPQYPIAYADRIRLHGAEPSLKPETPHASRQAKSADDWLAQLHSSGGLIVQVDNGSLERWEPDGYHCSNANARNAAHMGTYDSVFRGNWEAYDPWECASRVSATPDLYNGHGACSMFRMYQGMLALSTIEPGIIRFLPSPKLAVAYFLLRPFFSPKSPPPAVREGPAWDAFLAPENWELDSTQTSIIHGAVPGHAQRLTELWHPHLHLRRSVVTLPTLQAGDYIFWHPDVAYHVNANFGRGADDVSVMVYVPAAPLTQTNALYLARQRKAFQRGLAAPDFDCSGSRLGSEAPDGSRPMEEDIAAFGPTALQAMGLAPWDVPESKAEATGDSDTKRLSRAETEVIRLANIILFPDTCM</sequence>
<keyword evidence="3" id="KW-1185">Reference proteome</keyword>
<reference evidence="2 3" key="1">
    <citation type="submission" date="2015-03" db="EMBL/GenBank/DDBJ databases">
        <authorList>
            <person name="Radwan O."/>
            <person name="Al-Naeli F.A."/>
            <person name="Rendon G.A."/>
            <person name="Fields C."/>
        </authorList>
    </citation>
    <scope>NUCLEOTIDE SEQUENCE [LARGE SCALE GENOMIC DNA]</scope>
    <source>
        <strain evidence="2">CR-DP1</strain>
    </source>
</reference>
<dbReference type="InterPro" id="IPR027443">
    <property type="entry name" value="IPNS-like_sf"/>
</dbReference>
<organism evidence="2 3">
    <name type="scientific">Thielaviopsis punctulata</name>
    <dbReference type="NCBI Taxonomy" id="72032"/>
    <lineage>
        <taxon>Eukaryota</taxon>
        <taxon>Fungi</taxon>
        <taxon>Dikarya</taxon>
        <taxon>Ascomycota</taxon>
        <taxon>Pezizomycotina</taxon>
        <taxon>Sordariomycetes</taxon>
        <taxon>Hypocreomycetidae</taxon>
        <taxon>Microascales</taxon>
        <taxon>Ceratocystidaceae</taxon>
        <taxon>Thielaviopsis</taxon>
    </lineage>
</organism>
<feature type="compositionally biased region" description="Basic and acidic residues" evidence="1">
    <location>
        <begin position="38"/>
        <end position="50"/>
    </location>
</feature>
<name>A0A0F4ZG24_9PEZI</name>
<evidence type="ECO:0000313" key="2">
    <source>
        <dbReference type="EMBL" id="KKA29564.1"/>
    </source>
</evidence>
<proteinExistence type="predicted"/>
<dbReference type="InterPro" id="IPR010856">
    <property type="entry name" value="Gig2-like"/>
</dbReference>
<dbReference type="Pfam" id="PF07350">
    <property type="entry name" value="Gig2-like"/>
    <property type="match status" value="1"/>
</dbReference>
<feature type="region of interest" description="Disordered" evidence="1">
    <location>
        <begin position="31"/>
        <end position="84"/>
    </location>
</feature>
<evidence type="ECO:0000313" key="3">
    <source>
        <dbReference type="Proteomes" id="UP000033483"/>
    </source>
</evidence>
<dbReference type="PANTHER" id="PTHR30613">
    <property type="entry name" value="UNCHARACTERIZED PROTEIN YBIU-RELATED"/>
    <property type="match status" value="1"/>
</dbReference>
<evidence type="ECO:0000256" key="1">
    <source>
        <dbReference type="SAM" id="MobiDB-lite"/>
    </source>
</evidence>
<dbReference type="AlphaFoldDB" id="A0A0F4ZG24"/>
<evidence type="ECO:0008006" key="4">
    <source>
        <dbReference type="Google" id="ProtNLM"/>
    </source>
</evidence>
<dbReference type="Gene3D" id="2.60.120.330">
    <property type="entry name" value="B-lactam Antibiotic, Isopenicillin N Synthase, Chain"/>
    <property type="match status" value="1"/>
</dbReference>
<dbReference type="EMBL" id="LAEV01000782">
    <property type="protein sequence ID" value="KKA29564.1"/>
    <property type="molecule type" value="Genomic_DNA"/>
</dbReference>